<dbReference type="AlphaFoldDB" id="A0A2K8L3K3"/>
<dbReference type="KEGG" id="mfn:Ga0123462_0988"/>
<accession>A0A2K8L3K3</accession>
<dbReference type="Pfam" id="PF19661">
    <property type="entry name" value="DUF6164"/>
    <property type="match status" value="1"/>
</dbReference>
<evidence type="ECO:0008006" key="4">
    <source>
        <dbReference type="Google" id="ProtNLM"/>
    </source>
</evidence>
<dbReference type="RefSeq" id="WP_100265268.1">
    <property type="nucleotide sequence ID" value="NZ_CP018800.1"/>
</dbReference>
<evidence type="ECO:0000313" key="2">
    <source>
        <dbReference type="EMBL" id="ATX81857.1"/>
    </source>
</evidence>
<reference evidence="2 3" key="1">
    <citation type="submission" date="2016-12" db="EMBL/GenBank/DDBJ databases">
        <title>Isolation and genomic insights into novel planktonic Zetaproteobacteria from stratified waters of the Chesapeake Bay.</title>
        <authorList>
            <person name="McAllister S.M."/>
            <person name="Kato S."/>
            <person name="Chan C.S."/>
            <person name="Chiu B.K."/>
            <person name="Field E.K."/>
        </authorList>
    </citation>
    <scope>NUCLEOTIDE SEQUENCE [LARGE SCALE GENOMIC DNA]</scope>
    <source>
        <strain evidence="2 3">CP-8</strain>
    </source>
</reference>
<proteinExistence type="predicted"/>
<evidence type="ECO:0000313" key="3">
    <source>
        <dbReference type="Proteomes" id="UP000231637"/>
    </source>
</evidence>
<dbReference type="OrthoDB" id="5569385at2"/>
<keyword evidence="1" id="KW-0472">Membrane</keyword>
<gene>
    <name evidence="2" type="ORF">Ga0123462_0988</name>
</gene>
<keyword evidence="1" id="KW-1133">Transmembrane helix</keyword>
<sequence length="121" mass="13819">MAVRLFTLRDVPEDEAEDVRQLLHENSISFYETHAGGWGVGTPAIWLHDETELEHAMDLIDAYQKERYAAARAEYQAGKEQGVQPTLLDRFRQHPVLVAVFLLLTLFILYASLSPFLNFGK</sequence>
<evidence type="ECO:0000256" key="1">
    <source>
        <dbReference type="SAM" id="Phobius"/>
    </source>
</evidence>
<name>A0A2K8L3K3_9PROT</name>
<dbReference type="EMBL" id="CP018800">
    <property type="protein sequence ID" value="ATX81857.1"/>
    <property type="molecule type" value="Genomic_DNA"/>
</dbReference>
<keyword evidence="3" id="KW-1185">Reference proteome</keyword>
<feature type="transmembrane region" description="Helical" evidence="1">
    <location>
        <begin position="96"/>
        <end position="117"/>
    </location>
</feature>
<protein>
    <recommendedName>
        <fullName evidence="4">Signal transducing protein</fullName>
    </recommendedName>
</protein>
<dbReference type="InterPro" id="IPR046162">
    <property type="entry name" value="DUF6164"/>
</dbReference>
<organism evidence="2 3">
    <name type="scientific">Mariprofundus ferrinatatus</name>
    <dbReference type="NCBI Taxonomy" id="1921087"/>
    <lineage>
        <taxon>Bacteria</taxon>
        <taxon>Pseudomonadati</taxon>
        <taxon>Pseudomonadota</taxon>
        <taxon>Candidatius Mariprofundia</taxon>
        <taxon>Mariprofundales</taxon>
        <taxon>Mariprofundaceae</taxon>
        <taxon>Mariprofundus</taxon>
    </lineage>
</organism>
<dbReference type="Proteomes" id="UP000231637">
    <property type="component" value="Chromosome"/>
</dbReference>
<keyword evidence="1" id="KW-0812">Transmembrane</keyword>